<dbReference type="NCBIfam" id="NF003211">
    <property type="entry name" value="PRK04173.1"/>
    <property type="match status" value="1"/>
</dbReference>
<comment type="caution">
    <text evidence="12">The sequence shown here is derived from an EMBL/GenBank/DDBJ whole genome shotgun (WGS) entry which is preliminary data.</text>
</comment>
<dbReference type="EC" id="6.1.1.14" evidence="3"/>
<dbReference type="InterPro" id="IPR002315">
    <property type="entry name" value="tRNA-synt_gly"/>
</dbReference>
<evidence type="ECO:0000313" key="12">
    <source>
        <dbReference type="EMBL" id="OKY77680.1"/>
    </source>
</evidence>
<dbReference type="STRING" id="1903181.BTN85_0148"/>
<evidence type="ECO:0000256" key="4">
    <source>
        <dbReference type="ARBA" id="ARBA00022490"/>
    </source>
</evidence>
<dbReference type="InterPro" id="IPR027031">
    <property type="entry name" value="Gly-tRNA_synthase/POLG2"/>
</dbReference>
<protein>
    <recommendedName>
        <fullName evidence="3">glycine--tRNA ligase</fullName>
        <ecNumber evidence="3">6.1.1.14</ecNumber>
    </recommendedName>
    <alternativeName>
        <fullName evidence="10">Diadenosine tetraphosphate synthetase</fullName>
    </alternativeName>
</protein>
<feature type="domain" description="Aminoacyl-transfer RNA synthetases class-II family profile" evidence="11">
    <location>
        <begin position="6"/>
        <end position="483"/>
    </location>
</feature>
<dbReference type="FunFam" id="3.30.40.230:FF:000005">
    <property type="entry name" value="Glycine--tRNA ligase"/>
    <property type="match status" value="1"/>
</dbReference>
<dbReference type="PANTHER" id="PTHR10745:SF0">
    <property type="entry name" value="GLYCINE--TRNA LIGASE"/>
    <property type="match status" value="1"/>
</dbReference>
<keyword evidence="8" id="KW-0648">Protein biosynthesis</keyword>
<evidence type="ECO:0000256" key="9">
    <source>
        <dbReference type="ARBA" id="ARBA00023146"/>
    </source>
</evidence>
<dbReference type="PRINTS" id="PR01043">
    <property type="entry name" value="TRNASYNTHGLY"/>
</dbReference>
<dbReference type="InterPro" id="IPR033731">
    <property type="entry name" value="GlyRS-like_core"/>
</dbReference>
<dbReference type="Gene3D" id="3.30.930.10">
    <property type="entry name" value="Bira Bifunctional Protein, Domain 2"/>
    <property type="match status" value="2"/>
</dbReference>
<evidence type="ECO:0000256" key="10">
    <source>
        <dbReference type="ARBA" id="ARBA00030057"/>
    </source>
</evidence>
<dbReference type="GO" id="GO:0044281">
    <property type="term" value="P:small molecule metabolic process"/>
    <property type="evidence" value="ECO:0007669"/>
    <property type="project" value="UniProtKB-ARBA"/>
</dbReference>
<gene>
    <name evidence="12" type="ORF">BTN85_0148</name>
</gene>
<accession>A0A1Q6DTH8</accession>
<dbReference type="Proteomes" id="UP000185744">
    <property type="component" value="Unassembled WGS sequence"/>
</dbReference>
<dbReference type="NCBIfam" id="TIGR00389">
    <property type="entry name" value="glyS_dimeric"/>
    <property type="match status" value="1"/>
</dbReference>
<dbReference type="GO" id="GO:0005737">
    <property type="term" value="C:cytoplasm"/>
    <property type="evidence" value="ECO:0007669"/>
    <property type="project" value="UniProtKB-SubCell"/>
</dbReference>
<evidence type="ECO:0000256" key="6">
    <source>
        <dbReference type="ARBA" id="ARBA00022741"/>
    </source>
</evidence>
<evidence type="ECO:0000256" key="3">
    <source>
        <dbReference type="ARBA" id="ARBA00012829"/>
    </source>
</evidence>
<name>A0A1Q6DTH8_METT1</name>
<dbReference type="InterPro" id="IPR006195">
    <property type="entry name" value="aa-tRNA-synth_II"/>
</dbReference>
<evidence type="ECO:0000256" key="1">
    <source>
        <dbReference type="ARBA" id="ARBA00004496"/>
    </source>
</evidence>
<evidence type="ECO:0000256" key="2">
    <source>
        <dbReference type="ARBA" id="ARBA00008226"/>
    </source>
</evidence>
<dbReference type="GO" id="GO:0006426">
    <property type="term" value="P:glycyl-tRNA aminoacylation"/>
    <property type="evidence" value="ECO:0007669"/>
    <property type="project" value="InterPro"/>
</dbReference>
<comment type="subcellular location">
    <subcellularLocation>
        <location evidence="1">Cytoplasm</location>
    </subcellularLocation>
</comment>
<dbReference type="PROSITE" id="PS50862">
    <property type="entry name" value="AA_TRNA_LIGASE_II"/>
    <property type="match status" value="1"/>
</dbReference>
<dbReference type="Pfam" id="PF03129">
    <property type="entry name" value="HGTP_anticodon"/>
    <property type="match status" value="1"/>
</dbReference>
<dbReference type="InterPro" id="IPR002314">
    <property type="entry name" value="aa-tRNA-synt_IIb"/>
</dbReference>
<evidence type="ECO:0000313" key="13">
    <source>
        <dbReference type="Proteomes" id="UP000185744"/>
    </source>
</evidence>
<keyword evidence="9" id="KW-0030">Aminoacyl-tRNA synthetase</keyword>
<dbReference type="GO" id="GO:0005524">
    <property type="term" value="F:ATP binding"/>
    <property type="evidence" value="ECO:0007669"/>
    <property type="project" value="UniProtKB-KW"/>
</dbReference>
<keyword evidence="5" id="KW-0436">Ligase</keyword>
<keyword evidence="7" id="KW-0067">ATP-binding</keyword>
<dbReference type="InterPro" id="IPR045864">
    <property type="entry name" value="aa-tRNA-synth_II/BPL/LPL"/>
</dbReference>
<organism evidence="12 13">
    <name type="scientific">Methanohalarchaeum thermophilum</name>
    <dbReference type="NCBI Taxonomy" id="1903181"/>
    <lineage>
        <taxon>Archaea</taxon>
        <taxon>Methanobacteriati</taxon>
        <taxon>Methanobacteriota</taxon>
        <taxon>Methanonatronarchaeia</taxon>
        <taxon>Methanonatronarchaeales</taxon>
        <taxon>Methanonatronarchaeaceae</taxon>
        <taxon>Candidatus Methanohalarchaeum</taxon>
    </lineage>
</organism>
<dbReference type="InterPro" id="IPR004154">
    <property type="entry name" value="Anticodon-bd"/>
</dbReference>
<dbReference type="AlphaFoldDB" id="A0A1Q6DTH8"/>
<evidence type="ECO:0000256" key="7">
    <source>
        <dbReference type="ARBA" id="ARBA00022840"/>
    </source>
</evidence>
<dbReference type="FunFam" id="3.40.50.800:FF:000002">
    <property type="entry name" value="Glycine--tRNA ligase"/>
    <property type="match status" value="1"/>
</dbReference>
<dbReference type="CDD" id="cd00774">
    <property type="entry name" value="GlyRS-like_core"/>
    <property type="match status" value="1"/>
</dbReference>
<dbReference type="PANTHER" id="PTHR10745">
    <property type="entry name" value="GLYCYL-TRNA SYNTHETASE/DNA POLYMERASE SUBUNIT GAMMA-2"/>
    <property type="match status" value="1"/>
</dbReference>
<dbReference type="Gene3D" id="3.40.50.800">
    <property type="entry name" value="Anticodon-binding domain"/>
    <property type="match status" value="1"/>
</dbReference>
<dbReference type="CDD" id="cd00858">
    <property type="entry name" value="GlyRS_anticodon"/>
    <property type="match status" value="1"/>
</dbReference>
<keyword evidence="6" id="KW-0547">Nucleotide-binding</keyword>
<comment type="similarity">
    <text evidence="2">Belongs to the class-II aminoacyl-tRNA synthetase family.</text>
</comment>
<dbReference type="SUPFAM" id="SSF55681">
    <property type="entry name" value="Class II aaRS and biotin synthetases"/>
    <property type="match status" value="1"/>
</dbReference>
<dbReference type="FunCoup" id="A0A1Q6DTH8">
    <property type="interactions" value="180"/>
</dbReference>
<evidence type="ECO:0000256" key="5">
    <source>
        <dbReference type="ARBA" id="ARBA00022598"/>
    </source>
</evidence>
<reference evidence="12" key="1">
    <citation type="submission" date="2016-12" db="EMBL/GenBank/DDBJ databases">
        <title>Discovery of methanogenic haloarchaea.</title>
        <authorList>
            <person name="Sorokin D.Y."/>
            <person name="Makarova K.S."/>
            <person name="Abbas B."/>
            <person name="Ferrer M."/>
            <person name="Golyshin P.N."/>
        </authorList>
    </citation>
    <scope>NUCLEOTIDE SEQUENCE [LARGE SCALE GENOMIC DNA]</scope>
    <source>
        <strain evidence="12">HMET1</strain>
    </source>
</reference>
<keyword evidence="4" id="KW-0963">Cytoplasm</keyword>
<dbReference type="InParanoid" id="A0A1Q6DTH8"/>
<keyword evidence="13" id="KW-1185">Reference proteome</keyword>
<dbReference type="InterPro" id="IPR036621">
    <property type="entry name" value="Anticodon-bd_dom_sf"/>
</dbReference>
<dbReference type="SUPFAM" id="SSF52954">
    <property type="entry name" value="Class II aaRS ABD-related"/>
    <property type="match status" value="1"/>
</dbReference>
<dbReference type="Pfam" id="PF00587">
    <property type="entry name" value="tRNA-synt_2b"/>
    <property type="match status" value="1"/>
</dbReference>
<evidence type="ECO:0000259" key="11">
    <source>
        <dbReference type="PROSITE" id="PS50862"/>
    </source>
</evidence>
<evidence type="ECO:0000256" key="8">
    <source>
        <dbReference type="ARBA" id="ARBA00022917"/>
    </source>
</evidence>
<dbReference type="EMBL" id="MSDW01000001">
    <property type="protein sequence ID" value="OKY77680.1"/>
    <property type="molecule type" value="Genomic_DNA"/>
</dbReference>
<dbReference type="Gene3D" id="3.30.40.230">
    <property type="match status" value="1"/>
</dbReference>
<proteinExistence type="inferred from homology"/>
<dbReference type="GO" id="GO:0004820">
    <property type="term" value="F:glycine-tRNA ligase activity"/>
    <property type="evidence" value="ECO:0007669"/>
    <property type="project" value="UniProtKB-EC"/>
</dbReference>
<sequence length="583" mass="67640">MTDIYDKITEISKRRGFFWPSFDIYGSASGFYDYGPLGTKLIKNIKSKWRDYYINKESFDEIISTTIMSEDVFRASGHLDGFEDAMTECNNCNKSFRADHLVEDFTEEQADSLSNQKIYELIKENEVSCPACGGELGEVYNFNLMFKTSIGPGTGRNGYLRPETAQGMFVDFPYLQDTNRGKLPFGVVQIGRAYRNEISPRQGVIRLREFLQMEAEVFVKPGEKNHPSFSKVKDEKVKLYSIDQQEEKEGKPQKIKLEEALKSGLIGSEILAYYIGLTKKFLLDLGIDQSKLRFRQHLDEERAHYAEDCWDAEAKSDRFGWIELAGISDRTNYDLKKHGKNSNQDLRAFDKYKEPKKIEKKVISPNMDKLGPKFKDKSKKIAESLKDIRPEKMEKLLDKEKFEIEIDGEKFKLDDRYVEVEKKIEKRSGERFYPHVIEPSYGLDRITYITIEHSYDEDVLDEEKRKVIRFNKIVSPIDVAVFPLIEDKKLLNKSQKVIDSLDNELNTVYDESGSIGRRYRRQDEIGTPYCITIDHQTIEDNTVTIRERDSTDQIRVKISDINTTINKLTKNKVKFNELTSSPT</sequence>